<dbReference type="Pfam" id="PF13848">
    <property type="entry name" value="Thioredoxin_6"/>
    <property type="match status" value="1"/>
</dbReference>
<comment type="caution">
    <text evidence="6">The sequence shown here is derived from an EMBL/GenBank/DDBJ whole genome shotgun (WGS) entry which is preliminary data.</text>
</comment>
<dbReference type="SUPFAM" id="SSF52833">
    <property type="entry name" value="Thioredoxin-like"/>
    <property type="match status" value="1"/>
</dbReference>
<dbReference type="PROSITE" id="PS51352">
    <property type="entry name" value="THIOREDOXIN_2"/>
    <property type="match status" value="1"/>
</dbReference>
<dbReference type="InterPro" id="IPR052250">
    <property type="entry name" value="PDI_TMX3"/>
</dbReference>
<evidence type="ECO:0000313" key="7">
    <source>
        <dbReference type="Proteomes" id="UP000001548"/>
    </source>
</evidence>
<dbReference type="FunCoup" id="A8B3I4">
    <property type="interactions" value="78"/>
</dbReference>
<proteinExistence type="predicted"/>
<dbReference type="HOGENOM" id="CLU_783990_0_0_1"/>
<dbReference type="VEuPathDB" id="GiardiaDB:GL50803_103713"/>
<evidence type="ECO:0000256" key="3">
    <source>
        <dbReference type="ARBA" id="ARBA00022989"/>
    </source>
</evidence>
<dbReference type="Pfam" id="PF00085">
    <property type="entry name" value="Thioredoxin"/>
    <property type="match status" value="1"/>
</dbReference>
<reference evidence="6 7" key="1">
    <citation type="journal article" date="2007" name="Science">
        <title>Genomic minimalism in the early diverging intestinal parasite Giardia lamblia.</title>
        <authorList>
            <person name="Morrison H.G."/>
            <person name="McArthur A.G."/>
            <person name="Gillin F.D."/>
            <person name="Aley S.B."/>
            <person name="Adam R.D."/>
            <person name="Olsen G.J."/>
            <person name="Best A.A."/>
            <person name="Cande W.Z."/>
            <person name="Chen F."/>
            <person name="Cipriano M.J."/>
            <person name="Davids B.J."/>
            <person name="Dawson S.C."/>
            <person name="Elmendorf H.G."/>
            <person name="Hehl A.B."/>
            <person name="Holder M.E."/>
            <person name="Huse S.M."/>
            <person name="Kim U.U."/>
            <person name="Lasek-Nesselquist E."/>
            <person name="Manning G."/>
            <person name="Nigam A."/>
            <person name="Nixon J.E."/>
            <person name="Palm D."/>
            <person name="Passamaneck N.E."/>
            <person name="Prabhu A."/>
            <person name="Reich C.I."/>
            <person name="Reiner D.S."/>
            <person name="Samuelson J."/>
            <person name="Svard S.G."/>
            <person name="Sogin M.L."/>
        </authorList>
    </citation>
    <scope>NUCLEOTIDE SEQUENCE [LARGE SCALE GENOMIC DNA]</scope>
    <source>
        <strain evidence="6 7">WB C6</strain>
    </source>
</reference>
<dbReference type="Gene3D" id="3.40.30.10">
    <property type="entry name" value="Glutaredoxin"/>
    <property type="match status" value="1"/>
</dbReference>
<keyword evidence="2" id="KW-0812">Transmembrane</keyword>
<dbReference type="PANTHER" id="PTHR46426">
    <property type="entry name" value="PROTEIN DISULFIDE-ISOMERASE TMX3"/>
    <property type="match status" value="1"/>
</dbReference>
<gene>
    <name evidence="6" type="ORF">GL50803_00103713</name>
</gene>
<keyword evidence="4" id="KW-0472">Membrane</keyword>
<keyword evidence="6" id="KW-0413">Isomerase</keyword>
<dbReference type="KEGG" id="gla:GL50803_00103713"/>
<dbReference type="InterPro" id="IPR017937">
    <property type="entry name" value="Thioredoxin_CS"/>
</dbReference>
<accession>A8B3I4</accession>
<organism evidence="6 7">
    <name type="scientific">Giardia intestinalis (strain ATCC 50803 / WB clone C6)</name>
    <name type="common">Giardia lamblia</name>
    <dbReference type="NCBI Taxonomy" id="184922"/>
    <lineage>
        <taxon>Eukaryota</taxon>
        <taxon>Metamonada</taxon>
        <taxon>Diplomonadida</taxon>
        <taxon>Hexamitidae</taxon>
        <taxon>Giardiinae</taxon>
        <taxon>Giardia</taxon>
    </lineage>
</organism>
<keyword evidence="3" id="KW-1133">Transmembrane helix</keyword>
<dbReference type="Proteomes" id="UP000001548">
    <property type="component" value="Unassembled WGS sequence"/>
</dbReference>
<dbReference type="PRINTS" id="PR00421">
    <property type="entry name" value="THIOREDOXIN"/>
</dbReference>
<evidence type="ECO:0000256" key="2">
    <source>
        <dbReference type="ARBA" id="ARBA00022692"/>
    </source>
</evidence>
<evidence type="ECO:0000256" key="1">
    <source>
        <dbReference type="ARBA" id="ARBA00004389"/>
    </source>
</evidence>
<dbReference type="PROSITE" id="PS00194">
    <property type="entry name" value="THIOREDOXIN_1"/>
    <property type="match status" value="1"/>
</dbReference>
<keyword evidence="7" id="KW-1185">Reference proteome</keyword>
<dbReference type="FunFam" id="3.40.30.10:FF:000402">
    <property type="entry name" value="Protein disulfide isomerase PDI2"/>
    <property type="match status" value="1"/>
</dbReference>
<dbReference type="STRING" id="184922.A8B3I4"/>
<evidence type="ECO:0000256" key="5">
    <source>
        <dbReference type="ARBA" id="ARBA00045246"/>
    </source>
</evidence>
<evidence type="ECO:0000256" key="4">
    <source>
        <dbReference type="ARBA" id="ARBA00023136"/>
    </source>
</evidence>
<dbReference type="GO" id="GO:0006457">
    <property type="term" value="P:protein folding"/>
    <property type="evidence" value="ECO:0000318"/>
    <property type="project" value="GO_Central"/>
</dbReference>
<dbReference type="GO" id="GO:0003756">
    <property type="term" value="F:protein disulfide isomerase activity"/>
    <property type="evidence" value="ECO:0000318"/>
    <property type="project" value="GO_Central"/>
</dbReference>
<dbReference type="OMA" id="WADSMLE"/>
<dbReference type="EMBL" id="AACB03000003">
    <property type="protein sequence ID" value="KAE8303170.1"/>
    <property type="molecule type" value="Genomic_DNA"/>
</dbReference>
<sequence>MIPPIFALLLAVSVAEVLVLTQDNFDSELEKHKNLFVKFYAPWCGHCKKLAPTWEEMSNEYTTMPVAEVDCTAHSSICGKYGVNGYPTIKLLQSSGAVFKYEKAREKDEMMKWADSMLEPTLTKCDSVEDCAEKSRKVRALNYFLLEAPEYKEIYESYFTDFKGEHFFGFLKAKEWKLTAVREGEHIVYKGTENSNVNYIKKFVASHRYAFLPLLGQDNAAALIHERGRPTVIFALDTERDNKLLKTLSKFAREIILNPKDETSFIEMRYTLTFSDTGSWKQFFEGIDVDSSAGPKIVIYDNASPKKQVFQADFGEDPVGSIIEFLKKHKTRQLTGVPLGKDGRVVRPDGDKEL</sequence>
<dbReference type="GO" id="GO:0034976">
    <property type="term" value="P:response to endoplasmic reticulum stress"/>
    <property type="evidence" value="ECO:0000318"/>
    <property type="project" value="GO_Central"/>
</dbReference>
<dbReference type="AlphaFoldDB" id="A8B3I4"/>
<dbReference type="GeneID" id="5703157"/>
<protein>
    <submittedName>
        <fullName evidence="6">Protein disulfide isomerase PDI4</fullName>
    </submittedName>
</protein>
<evidence type="ECO:0000313" key="6">
    <source>
        <dbReference type="EMBL" id="KAE8303170.1"/>
    </source>
</evidence>
<comment type="function">
    <text evidence="5">Probable disulfide isomerase, which participates in the folding of proteins containing disulfide bonds. May act as a dithiol oxidase. Acts as a regulator of endoplasmic reticulum-mitochondria contact sites via its ability to regulate redox signals.</text>
</comment>
<dbReference type="GO" id="GO:0005783">
    <property type="term" value="C:endoplasmic reticulum"/>
    <property type="evidence" value="ECO:0000318"/>
    <property type="project" value="GO_Central"/>
</dbReference>
<name>A8B3I4_GIAIC</name>
<dbReference type="GO" id="GO:0005789">
    <property type="term" value="C:endoplasmic reticulum membrane"/>
    <property type="evidence" value="ECO:0007669"/>
    <property type="project" value="UniProtKB-SubCell"/>
</dbReference>
<dbReference type="RefSeq" id="XP_001710228.1">
    <property type="nucleotide sequence ID" value="XM_001710176.1"/>
</dbReference>
<dbReference type="InterPro" id="IPR013766">
    <property type="entry name" value="Thioredoxin_domain"/>
</dbReference>
<comment type="subcellular location">
    <subcellularLocation>
        <location evidence="1">Endoplasmic reticulum membrane</location>
        <topology evidence="1">Single-pass membrane protein</topology>
    </subcellularLocation>
</comment>
<dbReference type="CDD" id="cd02961">
    <property type="entry name" value="PDI_a_family"/>
    <property type="match status" value="1"/>
</dbReference>
<dbReference type="InterPro" id="IPR036249">
    <property type="entry name" value="Thioredoxin-like_sf"/>
</dbReference>
<dbReference type="SMR" id="A8B3I4"/>
<dbReference type="PANTHER" id="PTHR46426:SF1">
    <property type="entry name" value="PROTEIN DISULFIDE-ISOMERASE TMX3"/>
    <property type="match status" value="1"/>
</dbReference>